<gene>
    <name evidence="1" type="ORF">SDC9_161225</name>
</gene>
<protein>
    <submittedName>
        <fullName evidence="1">Uncharacterized protein</fullName>
    </submittedName>
</protein>
<reference evidence="1" key="1">
    <citation type="submission" date="2019-08" db="EMBL/GenBank/DDBJ databases">
        <authorList>
            <person name="Kucharzyk K."/>
            <person name="Murdoch R.W."/>
            <person name="Higgins S."/>
            <person name="Loffler F."/>
        </authorList>
    </citation>
    <scope>NUCLEOTIDE SEQUENCE</scope>
</reference>
<proteinExistence type="predicted"/>
<accession>A0A645FKN5</accession>
<name>A0A645FKN5_9ZZZZ</name>
<comment type="caution">
    <text evidence="1">The sequence shown here is derived from an EMBL/GenBank/DDBJ whole genome shotgun (WGS) entry which is preliminary data.</text>
</comment>
<dbReference type="AlphaFoldDB" id="A0A645FKN5"/>
<sequence length="40" mass="4761">MDYTLEKCEDEAVPKDALNICKFLGLNQELYSIIKKYYEE</sequence>
<evidence type="ECO:0000313" key="1">
    <source>
        <dbReference type="EMBL" id="MPN13899.1"/>
    </source>
</evidence>
<organism evidence="1">
    <name type="scientific">bioreactor metagenome</name>
    <dbReference type="NCBI Taxonomy" id="1076179"/>
    <lineage>
        <taxon>unclassified sequences</taxon>
        <taxon>metagenomes</taxon>
        <taxon>ecological metagenomes</taxon>
    </lineage>
</organism>
<dbReference type="EMBL" id="VSSQ01060454">
    <property type="protein sequence ID" value="MPN13899.1"/>
    <property type="molecule type" value="Genomic_DNA"/>
</dbReference>